<dbReference type="Pfam" id="PF08334">
    <property type="entry name" value="T2SSG"/>
    <property type="match status" value="1"/>
</dbReference>
<dbReference type="InterPro" id="IPR013545">
    <property type="entry name" value="T2SS_protein-GspG_C"/>
</dbReference>
<evidence type="ECO:0000259" key="2">
    <source>
        <dbReference type="Pfam" id="PF08334"/>
    </source>
</evidence>
<name>A0A2S4HI26_9GAMM</name>
<evidence type="ECO:0000256" key="1">
    <source>
        <dbReference type="SAM" id="Phobius"/>
    </source>
</evidence>
<dbReference type="GO" id="GO:0015627">
    <property type="term" value="C:type II protein secretion system complex"/>
    <property type="evidence" value="ECO:0007669"/>
    <property type="project" value="InterPro"/>
</dbReference>
<protein>
    <submittedName>
        <fullName evidence="3">Type II secretion system protein GspG</fullName>
    </submittedName>
</protein>
<dbReference type="Proteomes" id="UP000237222">
    <property type="component" value="Unassembled WGS sequence"/>
</dbReference>
<dbReference type="AlphaFoldDB" id="A0A2S4HI26"/>
<feature type="transmembrane region" description="Helical" evidence="1">
    <location>
        <begin position="44"/>
        <end position="65"/>
    </location>
</feature>
<dbReference type="SUPFAM" id="SSF54523">
    <property type="entry name" value="Pili subunits"/>
    <property type="match status" value="1"/>
</dbReference>
<reference evidence="3 4" key="1">
    <citation type="submission" date="2018-01" db="EMBL/GenBank/DDBJ databases">
        <authorList>
            <person name="Yu X.-D."/>
        </authorList>
    </citation>
    <scope>NUCLEOTIDE SEQUENCE [LARGE SCALE GENOMIC DNA]</scope>
    <source>
        <strain evidence="3 4">ZX-21</strain>
    </source>
</reference>
<dbReference type="EMBL" id="PQGG01000012">
    <property type="protein sequence ID" value="POP53636.1"/>
    <property type="molecule type" value="Genomic_DNA"/>
</dbReference>
<keyword evidence="1" id="KW-1133">Transmembrane helix</keyword>
<sequence length="182" mass="20446">MSVLKLILSISLKSGKYLTDVLCAKEKSLEKTPSRHRQQGIKRWELLLILAITAAIALAVGSIIYQRLGSAMSEQVNNDFRRLSTALHQYKLDNKRYPSSQQGLAALYIQPQTPPLAPLWKGPYIGRASLTQDPWNNAYLYKSSDSPPGFEITTLGADAKPNGKKMNQDISIRFRSDENYFD</sequence>
<dbReference type="NCBIfam" id="TIGR01710">
    <property type="entry name" value="typeII_sec_gspG"/>
    <property type="match status" value="1"/>
</dbReference>
<comment type="caution">
    <text evidence="3">The sequence shown here is derived from an EMBL/GenBank/DDBJ whole genome shotgun (WGS) entry which is preliminary data.</text>
</comment>
<feature type="domain" description="Type II secretion system protein GspG C-terminal" evidence="2">
    <location>
        <begin position="65"/>
        <end position="171"/>
    </location>
</feature>
<dbReference type="Gene3D" id="3.30.700.10">
    <property type="entry name" value="Glycoprotein, Type 4 Pilin"/>
    <property type="match status" value="1"/>
</dbReference>
<gene>
    <name evidence="3" type="primary">gspG</name>
    <name evidence="3" type="ORF">C0068_05015</name>
</gene>
<organism evidence="3 4">
    <name type="scientific">Zhongshania marina</name>
    <dbReference type="NCBI Taxonomy" id="2304603"/>
    <lineage>
        <taxon>Bacteria</taxon>
        <taxon>Pseudomonadati</taxon>
        <taxon>Pseudomonadota</taxon>
        <taxon>Gammaproteobacteria</taxon>
        <taxon>Cellvibrionales</taxon>
        <taxon>Spongiibacteraceae</taxon>
        <taxon>Zhongshania</taxon>
    </lineage>
</organism>
<accession>A0A2S4HI26</accession>
<dbReference type="GO" id="GO:0015628">
    <property type="term" value="P:protein secretion by the type II secretion system"/>
    <property type="evidence" value="ECO:0007669"/>
    <property type="project" value="InterPro"/>
</dbReference>
<dbReference type="InterPro" id="IPR010054">
    <property type="entry name" value="Type2_sec_GspG"/>
</dbReference>
<dbReference type="InterPro" id="IPR045584">
    <property type="entry name" value="Pilin-like"/>
</dbReference>
<keyword evidence="1" id="KW-0472">Membrane</keyword>
<proteinExistence type="predicted"/>
<keyword evidence="1" id="KW-0812">Transmembrane</keyword>
<evidence type="ECO:0000313" key="3">
    <source>
        <dbReference type="EMBL" id="POP53636.1"/>
    </source>
</evidence>
<evidence type="ECO:0000313" key="4">
    <source>
        <dbReference type="Proteomes" id="UP000237222"/>
    </source>
</evidence>